<evidence type="ECO:0000259" key="1">
    <source>
        <dbReference type="Pfam" id="PF13966"/>
    </source>
</evidence>
<accession>A0A2N9G607</accession>
<dbReference type="PANTHER" id="PTHR33116:SF86">
    <property type="entry name" value="REVERSE TRANSCRIPTASE DOMAIN-CONTAINING PROTEIN"/>
    <property type="match status" value="1"/>
</dbReference>
<organism evidence="2">
    <name type="scientific">Fagus sylvatica</name>
    <name type="common">Beechnut</name>
    <dbReference type="NCBI Taxonomy" id="28930"/>
    <lineage>
        <taxon>Eukaryota</taxon>
        <taxon>Viridiplantae</taxon>
        <taxon>Streptophyta</taxon>
        <taxon>Embryophyta</taxon>
        <taxon>Tracheophyta</taxon>
        <taxon>Spermatophyta</taxon>
        <taxon>Magnoliopsida</taxon>
        <taxon>eudicotyledons</taxon>
        <taxon>Gunneridae</taxon>
        <taxon>Pentapetalae</taxon>
        <taxon>rosids</taxon>
        <taxon>fabids</taxon>
        <taxon>Fagales</taxon>
        <taxon>Fagaceae</taxon>
        <taxon>Fagus</taxon>
    </lineage>
</organism>
<name>A0A2N9G607_FAGSY</name>
<sequence>MQMMCSCSVELKIGEVDMLLNCVDKYCQWSGQYISVEKSGIFASKGFHHQFLLQVKNQWGYKQLPNGVKYLGVPLFLSRNKSMDFAYVKEKLEARTSTWKSKNLSWMGWATLIKSVAQACPMYAMSTSKFPKKLCNDLDAVVRKFWWSPRKEGNKCYSSLAWAKYRVDSKWLFSSSPKSASFSWRGIEGVKSFLAKGACKLVGSGDSILVWNDPWISGLPSFKPCPRLDHQPLQSLAVSQLMSRDRTGWNSNLLHSLFDDPTIQAILNIPRWMPNQNDKWTWVKTMTGEFTMKSAYKEICYEGSLDIKVHPILQKVWNSTLHHRFKMLLWRIAFGVLPTWDSISRLVPDLADLCPLYGCVPESVVHLFWECLLARALWFGSLDIRIEFFQLSSPMDIVELLIFPSVDSNGDPQYCNNFLLSGAIILDQIWKARNLKVHEDCNVAMVQIMKNFHFLKIEHGTPSIRSSRVPSSSLGQVSWSLTEQEFIKINCDAAVGSCFSSIAVVARDWRGNLVFAFSKKVNTIIPLQVEVEALF</sequence>
<proteinExistence type="predicted"/>
<protein>
    <recommendedName>
        <fullName evidence="1">Reverse transcriptase zinc-binding domain-containing protein</fullName>
    </recommendedName>
</protein>
<dbReference type="Pfam" id="PF13966">
    <property type="entry name" value="zf-RVT"/>
    <property type="match status" value="1"/>
</dbReference>
<evidence type="ECO:0000313" key="2">
    <source>
        <dbReference type="EMBL" id="SPC95002.1"/>
    </source>
</evidence>
<gene>
    <name evidence="2" type="ORF">FSB_LOCUS22884</name>
</gene>
<dbReference type="EMBL" id="OIVN01001532">
    <property type="protein sequence ID" value="SPC95002.1"/>
    <property type="molecule type" value="Genomic_DNA"/>
</dbReference>
<reference evidence="2" key="1">
    <citation type="submission" date="2018-02" db="EMBL/GenBank/DDBJ databases">
        <authorList>
            <person name="Cohen D.B."/>
            <person name="Kent A.D."/>
        </authorList>
    </citation>
    <scope>NUCLEOTIDE SEQUENCE</scope>
</reference>
<feature type="domain" description="Reverse transcriptase zinc-binding" evidence="1">
    <location>
        <begin position="290"/>
        <end position="378"/>
    </location>
</feature>
<dbReference type="AlphaFoldDB" id="A0A2N9G607"/>
<dbReference type="PANTHER" id="PTHR33116">
    <property type="entry name" value="REVERSE TRANSCRIPTASE ZINC-BINDING DOMAIN-CONTAINING PROTEIN-RELATED-RELATED"/>
    <property type="match status" value="1"/>
</dbReference>
<dbReference type="InterPro" id="IPR026960">
    <property type="entry name" value="RVT-Znf"/>
</dbReference>